<dbReference type="Pfam" id="PF13347">
    <property type="entry name" value="MFS_2"/>
    <property type="match status" value="1"/>
</dbReference>
<dbReference type="InterPro" id="IPR039672">
    <property type="entry name" value="MFS_2"/>
</dbReference>
<dbReference type="Gene3D" id="1.20.1250.20">
    <property type="entry name" value="MFS general substrate transporter like domains"/>
    <property type="match status" value="1"/>
</dbReference>
<dbReference type="NCBIfam" id="TIGR00792">
    <property type="entry name" value="gph"/>
    <property type="match status" value="1"/>
</dbReference>
<dbReference type="HOGENOM" id="CLU_027408_0_1_9"/>
<dbReference type="InterPro" id="IPR001927">
    <property type="entry name" value="Na/Gal_symport"/>
</dbReference>
<dbReference type="GO" id="GO:0008643">
    <property type="term" value="P:carbohydrate transport"/>
    <property type="evidence" value="ECO:0007669"/>
    <property type="project" value="InterPro"/>
</dbReference>
<dbReference type="STRING" id="626523.GCWU000342_00824"/>
<keyword evidence="1" id="KW-1133">Transmembrane helix</keyword>
<feature type="transmembrane region" description="Helical" evidence="1">
    <location>
        <begin position="127"/>
        <end position="149"/>
    </location>
</feature>
<feature type="transmembrane region" description="Helical" evidence="1">
    <location>
        <begin position="202"/>
        <end position="226"/>
    </location>
</feature>
<evidence type="ECO:0000313" key="3">
    <source>
        <dbReference type="Proteomes" id="UP000003494"/>
    </source>
</evidence>
<sequence>MRDRSKEVVMNEFEERAKKPFGIADKIGYAAGDFANDLTFVIVALFMLKFYTDIMSVPAVLVGILMMLGKFVDAFTDVAMGQIVDRSSYTAKGKFTPWIRRFMGPVAVACFLIFAPYMAGASMGVKVAWMAVTYILWGSVCYTGVNIPYGSMASAMTEDPNQRQQLSTWRNIGATVAQIVIVAVLPLIVYQTDAKGHQVLSGGHMMAAAGVCCVLAVLVYIVCYALSTERVKIETKKEEQKNILQIFGMLFTNRAFVGIMSSALVLLLTQLTWSGMWSYVYPNYFNDKTFMSIGGFVNNIVVLLLATVISKVTSITGKKEIAVVGAAFSAVMLFVTYALQVKSPLVFMILAAVTYVGLALFNLVCWAMIIDVIDDVEIRTGSRNDGTVYSVYSFARKLGQGLATGLTGWLISLVGYSKETAFDPSVTQGIYNLGTLVPAIGFLVMALLLFFIYPLSKKKVLENNAELKKRHAMR</sequence>
<keyword evidence="1" id="KW-0472">Membrane</keyword>
<feature type="transmembrane region" description="Helical" evidence="1">
    <location>
        <begin position="398"/>
        <end position="417"/>
    </location>
</feature>
<dbReference type="AlphaFoldDB" id="C4GA19"/>
<feature type="transmembrane region" description="Helical" evidence="1">
    <location>
        <begin position="27"/>
        <end position="48"/>
    </location>
</feature>
<dbReference type="Proteomes" id="UP000003494">
    <property type="component" value="Unassembled WGS sequence"/>
</dbReference>
<name>C4GA19_9FIRM</name>
<dbReference type="PANTHER" id="PTHR11328:SF24">
    <property type="entry name" value="MAJOR FACILITATOR SUPERFAMILY (MFS) PROFILE DOMAIN-CONTAINING PROTEIN"/>
    <property type="match status" value="1"/>
</dbReference>
<dbReference type="PANTHER" id="PTHR11328">
    <property type="entry name" value="MAJOR FACILITATOR SUPERFAMILY DOMAIN-CONTAINING PROTEIN"/>
    <property type="match status" value="1"/>
</dbReference>
<dbReference type="EMBL" id="ACIP02000001">
    <property type="protein sequence ID" value="EEP29466.1"/>
    <property type="molecule type" value="Genomic_DNA"/>
</dbReference>
<dbReference type="GO" id="GO:0006814">
    <property type="term" value="P:sodium ion transport"/>
    <property type="evidence" value="ECO:0007669"/>
    <property type="project" value="InterPro"/>
</dbReference>
<feature type="transmembrane region" description="Helical" evidence="1">
    <location>
        <begin position="289"/>
        <end position="309"/>
    </location>
</feature>
<feature type="transmembrane region" description="Helical" evidence="1">
    <location>
        <begin position="54"/>
        <end position="72"/>
    </location>
</feature>
<keyword evidence="3" id="KW-1185">Reference proteome</keyword>
<proteinExistence type="predicted"/>
<feature type="transmembrane region" description="Helical" evidence="1">
    <location>
        <begin position="102"/>
        <end position="121"/>
    </location>
</feature>
<keyword evidence="1" id="KW-0812">Transmembrane</keyword>
<evidence type="ECO:0000256" key="1">
    <source>
        <dbReference type="SAM" id="Phobius"/>
    </source>
</evidence>
<feature type="transmembrane region" description="Helical" evidence="1">
    <location>
        <begin position="169"/>
        <end position="190"/>
    </location>
</feature>
<feature type="transmembrane region" description="Helical" evidence="1">
    <location>
        <begin position="429"/>
        <end position="453"/>
    </location>
</feature>
<dbReference type="RefSeq" id="WP_006905854.1">
    <property type="nucleotide sequence ID" value="NZ_GG665866.1"/>
</dbReference>
<dbReference type="CDD" id="cd17332">
    <property type="entry name" value="MFS_MelB_like"/>
    <property type="match status" value="1"/>
</dbReference>
<comment type="caution">
    <text evidence="2">The sequence shown here is derived from an EMBL/GenBank/DDBJ whole genome shotgun (WGS) entry which is preliminary data.</text>
</comment>
<gene>
    <name evidence="2" type="primary">gph</name>
    <name evidence="2" type="ORF">GCWU000342_00824</name>
</gene>
<reference evidence="2" key="1">
    <citation type="submission" date="2009-04" db="EMBL/GenBank/DDBJ databases">
        <authorList>
            <person name="Weinstock G."/>
            <person name="Sodergren E."/>
            <person name="Clifton S."/>
            <person name="Fulton L."/>
            <person name="Fulton B."/>
            <person name="Courtney L."/>
            <person name="Fronick C."/>
            <person name="Harrison M."/>
            <person name="Strong C."/>
            <person name="Farmer C."/>
            <person name="Delahaunty K."/>
            <person name="Markovic C."/>
            <person name="Hall O."/>
            <person name="Minx P."/>
            <person name="Tomlinson C."/>
            <person name="Mitreva M."/>
            <person name="Nelson J."/>
            <person name="Hou S."/>
            <person name="Wollam A."/>
            <person name="Pepin K.H."/>
            <person name="Johnson M."/>
            <person name="Bhonagiri V."/>
            <person name="Nash W.E."/>
            <person name="Warren W."/>
            <person name="Chinwalla A."/>
            <person name="Mardis E.R."/>
            <person name="Wilson R.K."/>
        </authorList>
    </citation>
    <scope>NUCLEOTIDE SEQUENCE [LARGE SCALE GENOMIC DNA]</scope>
    <source>
        <strain evidence="2">DSM 14600</strain>
    </source>
</reference>
<feature type="transmembrane region" description="Helical" evidence="1">
    <location>
        <begin position="246"/>
        <end position="269"/>
    </location>
</feature>
<protein>
    <submittedName>
        <fullName evidence="2">Glycoside/pentoside/hexuronide transporter</fullName>
    </submittedName>
</protein>
<dbReference type="GO" id="GO:0015293">
    <property type="term" value="F:symporter activity"/>
    <property type="evidence" value="ECO:0007669"/>
    <property type="project" value="InterPro"/>
</dbReference>
<dbReference type="eggNOG" id="COG2211">
    <property type="taxonomic scope" value="Bacteria"/>
</dbReference>
<dbReference type="InterPro" id="IPR036259">
    <property type="entry name" value="MFS_trans_sf"/>
</dbReference>
<evidence type="ECO:0000313" key="2">
    <source>
        <dbReference type="EMBL" id="EEP29466.1"/>
    </source>
</evidence>
<feature type="transmembrane region" description="Helical" evidence="1">
    <location>
        <begin position="345"/>
        <end position="369"/>
    </location>
</feature>
<dbReference type="GO" id="GO:0005886">
    <property type="term" value="C:plasma membrane"/>
    <property type="evidence" value="ECO:0007669"/>
    <property type="project" value="TreeGrafter"/>
</dbReference>
<dbReference type="SUPFAM" id="SSF103473">
    <property type="entry name" value="MFS general substrate transporter"/>
    <property type="match status" value="1"/>
</dbReference>
<accession>C4GA19</accession>
<feature type="transmembrane region" description="Helical" evidence="1">
    <location>
        <begin position="321"/>
        <end position="339"/>
    </location>
</feature>
<organism evidence="2 3">
    <name type="scientific">Shuttleworthella satelles DSM 14600</name>
    <dbReference type="NCBI Taxonomy" id="626523"/>
    <lineage>
        <taxon>Bacteria</taxon>
        <taxon>Bacillati</taxon>
        <taxon>Bacillota</taxon>
        <taxon>Clostridia</taxon>
        <taxon>Lachnospirales</taxon>
        <taxon>Lachnospiraceae</taxon>
        <taxon>Shuttleworthella</taxon>
    </lineage>
</organism>